<reference evidence="1 2" key="1">
    <citation type="submission" date="2018-05" db="EMBL/GenBank/DDBJ databases">
        <title>Complete genome sequence of Massilia oculi sp. nov. CCUG 43427T (=DSM 26321T), the type strain of M. oculi, and comparison with genome sequences of other Massilia strains.</title>
        <authorList>
            <person name="Zhu B."/>
        </authorList>
    </citation>
    <scope>NUCLEOTIDE SEQUENCE [LARGE SCALE GENOMIC DNA]</scope>
    <source>
        <strain evidence="1 2">CCUG 43427</strain>
    </source>
</reference>
<dbReference type="InterPro" id="IPR008822">
    <property type="entry name" value="Endonuclease_RusA-like"/>
</dbReference>
<dbReference type="GO" id="GO:0000287">
    <property type="term" value="F:magnesium ion binding"/>
    <property type="evidence" value="ECO:0007669"/>
    <property type="project" value="InterPro"/>
</dbReference>
<sequence length="143" mass="15159">MIVAFNIPGQPVAKGRPKFARRGAHVVAYTPQKTASYENLVKMAATQAMAGIEPTAGPVALSLTLDLQIPASWSKKRRALAVAGGIAATKKPDADNVLKGIKDGCNGIIWRDDAQVVRIMIEKRYSETPGALIEVMAMSGEAA</sequence>
<accession>A0A2S2DFV5</accession>
<dbReference type="KEGG" id="mtim:DIR46_07225"/>
<dbReference type="EMBL" id="CP029343">
    <property type="protein sequence ID" value="AWL04245.1"/>
    <property type="molecule type" value="Genomic_DNA"/>
</dbReference>
<proteinExistence type="predicted"/>
<dbReference type="SUPFAM" id="SSF103084">
    <property type="entry name" value="Holliday junction resolvase RusA"/>
    <property type="match status" value="1"/>
</dbReference>
<name>A0A2S2DFV5_9BURK</name>
<dbReference type="Proteomes" id="UP000245820">
    <property type="component" value="Chromosome"/>
</dbReference>
<gene>
    <name evidence="1" type="ORF">DIR46_07225</name>
</gene>
<dbReference type="AlphaFoldDB" id="A0A2S2DFV5"/>
<dbReference type="Gene3D" id="3.30.1330.70">
    <property type="entry name" value="Holliday junction resolvase RusA"/>
    <property type="match status" value="1"/>
</dbReference>
<evidence type="ECO:0000313" key="1">
    <source>
        <dbReference type="EMBL" id="AWL04245.1"/>
    </source>
</evidence>
<organism evidence="1 2">
    <name type="scientific">Massilia oculi</name>
    <dbReference type="NCBI Taxonomy" id="945844"/>
    <lineage>
        <taxon>Bacteria</taxon>
        <taxon>Pseudomonadati</taxon>
        <taxon>Pseudomonadota</taxon>
        <taxon>Betaproteobacteria</taxon>
        <taxon>Burkholderiales</taxon>
        <taxon>Oxalobacteraceae</taxon>
        <taxon>Telluria group</taxon>
        <taxon>Massilia</taxon>
    </lineage>
</organism>
<protein>
    <submittedName>
        <fullName evidence="1">RusA family crossover junction endodeoxyribonuclease</fullName>
    </submittedName>
</protein>
<dbReference type="GO" id="GO:0006281">
    <property type="term" value="P:DNA repair"/>
    <property type="evidence" value="ECO:0007669"/>
    <property type="project" value="InterPro"/>
</dbReference>
<dbReference type="InterPro" id="IPR036614">
    <property type="entry name" value="RusA-like_sf"/>
</dbReference>
<dbReference type="RefSeq" id="WP_109344631.1">
    <property type="nucleotide sequence ID" value="NZ_CP029343.1"/>
</dbReference>
<keyword evidence="2" id="KW-1185">Reference proteome</keyword>
<dbReference type="OrthoDB" id="5114842at2"/>
<evidence type="ECO:0000313" key="2">
    <source>
        <dbReference type="Proteomes" id="UP000245820"/>
    </source>
</evidence>
<dbReference type="GO" id="GO:0006310">
    <property type="term" value="P:DNA recombination"/>
    <property type="evidence" value="ECO:0007669"/>
    <property type="project" value="InterPro"/>
</dbReference>
<dbReference type="Pfam" id="PF05866">
    <property type="entry name" value="RusA"/>
    <property type="match status" value="1"/>
</dbReference>